<keyword evidence="1" id="KW-0175">Coiled coil</keyword>
<keyword evidence="4" id="KW-1185">Reference proteome</keyword>
<dbReference type="AlphaFoldDB" id="A0A9W8I219"/>
<reference evidence="3" key="1">
    <citation type="submission" date="2022-07" db="EMBL/GenBank/DDBJ databases">
        <title>Phylogenomic reconstructions and comparative analyses of Kickxellomycotina fungi.</title>
        <authorList>
            <person name="Reynolds N.K."/>
            <person name="Stajich J.E."/>
            <person name="Barry K."/>
            <person name="Grigoriev I.V."/>
            <person name="Crous P."/>
            <person name="Smith M.E."/>
        </authorList>
    </citation>
    <scope>NUCLEOTIDE SEQUENCE</scope>
    <source>
        <strain evidence="3">NRRL 1565</strain>
    </source>
</reference>
<dbReference type="Proteomes" id="UP001140094">
    <property type="component" value="Unassembled WGS sequence"/>
</dbReference>
<dbReference type="Pfam" id="PF13300">
    <property type="entry name" value="DUF4078"/>
    <property type="match status" value="1"/>
</dbReference>
<evidence type="ECO:0000313" key="4">
    <source>
        <dbReference type="Proteomes" id="UP001140094"/>
    </source>
</evidence>
<organism evidence="3 4">
    <name type="scientific">Coemansia guatemalensis</name>
    <dbReference type="NCBI Taxonomy" id="2761395"/>
    <lineage>
        <taxon>Eukaryota</taxon>
        <taxon>Fungi</taxon>
        <taxon>Fungi incertae sedis</taxon>
        <taxon>Zoopagomycota</taxon>
        <taxon>Kickxellomycotina</taxon>
        <taxon>Kickxellomycetes</taxon>
        <taxon>Kickxellales</taxon>
        <taxon>Kickxellaceae</taxon>
        <taxon>Coemansia</taxon>
    </lineage>
</organism>
<feature type="compositionally biased region" description="Basic and acidic residues" evidence="2">
    <location>
        <begin position="54"/>
        <end position="63"/>
    </location>
</feature>
<sequence length="291" mass="31874">MPKKKLAVGVPASLNLKAELERAQSESRLGGSRAVKGKSQQLGELGAANSGVDARARQDRLALDDESGPGARSSSNARKRLEEKARIYDMLAGQSNGMDAVSDVQGVDAEQLERILEESSVDFVRMRQEQRAQTSARDAPAVVRNSSPDSDGSIVEIVDEFGRSRMVPRRRAGEYIHGQSSSESDDGTNSASSADDGRGAMGAARRNDSVGYYRLSADYVEREDQLAMLRSLHSETTKSRREGTMSVAEMQMQQRKRRRDLVRDSLRRTAGSTAQLFSAKHESRAQSPHCE</sequence>
<comment type="caution">
    <text evidence="3">The sequence shown here is derived from an EMBL/GenBank/DDBJ whole genome shotgun (WGS) entry which is preliminary data.</text>
</comment>
<proteinExistence type="predicted"/>
<evidence type="ECO:0000256" key="1">
    <source>
        <dbReference type="ARBA" id="ARBA00023054"/>
    </source>
</evidence>
<dbReference type="PANTHER" id="PTHR15885:SF1">
    <property type="entry name" value="COILED-COIL DOMAIN-CONTAINING PROTEIN 174"/>
    <property type="match status" value="1"/>
</dbReference>
<dbReference type="PANTHER" id="PTHR15885">
    <property type="entry name" value="COILED-COIL DOMAIN-CONTAINING PROTEIN 174"/>
    <property type="match status" value="1"/>
</dbReference>
<gene>
    <name evidence="3" type="ORF">H4R20_001376</name>
</gene>
<feature type="region of interest" description="Disordered" evidence="2">
    <location>
        <begin position="127"/>
        <end position="203"/>
    </location>
</feature>
<dbReference type="GO" id="GO:0005634">
    <property type="term" value="C:nucleus"/>
    <property type="evidence" value="ECO:0007669"/>
    <property type="project" value="TreeGrafter"/>
</dbReference>
<accession>A0A9W8I219</accession>
<evidence type="ECO:0000256" key="2">
    <source>
        <dbReference type="SAM" id="MobiDB-lite"/>
    </source>
</evidence>
<dbReference type="InterPro" id="IPR025066">
    <property type="entry name" value="CCDC174-like"/>
</dbReference>
<protein>
    <submittedName>
        <fullName evidence="3">Uncharacterized protein</fullName>
    </submittedName>
</protein>
<evidence type="ECO:0000313" key="3">
    <source>
        <dbReference type="EMBL" id="KAJ2807228.1"/>
    </source>
</evidence>
<name>A0A9W8I219_9FUNG</name>
<dbReference type="OrthoDB" id="333551at2759"/>
<dbReference type="EMBL" id="JANBUO010000128">
    <property type="protein sequence ID" value="KAJ2807228.1"/>
    <property type="molecule type" value="Genomic_DNA"/>
</dbReference>
<feature type="compositionally biased region" description="Basic and acidic residues" evidence="2">
    <location>
        <begin position="279"/>
        <end position="291"/>
    </location>
</feature>
<feature type="compositionally biased region" description="Basic and acidic residues" evidence="2">
    <location>
        <begin position="233"/>
        <end position="243"/>
    </location>
</feature>
<feature type="region of interest" description="Disordered" evidence="2">
    <location>
        <begin position="23"/>
        <end position="81"/>
    </location>
</feature>
<feature type="region of interest" description="Disordered" evidence="2">
    <location>
        <begin position="233"/>
        <end position="291"/>
    </location>
</feature>